<accession>A0A8S4E971</accession>
<name>A0A8S4E971_PLUXY</name>
<organism evidence="3 4">
    <name type="scientific">Plutella xylostella</name>
    <name type="common">Diamondback moth</name>
    <name type="synonym">Plutella maculipennis</name>
    <dbReference type="NCBI Taxonomy" id="51655"/>
    <lineage>
        <taxon>Eukaryota</taxon>
        <taxon>Metazoa</taxon>
        <taxon>Ecdysozoa</taxon>
        <taxon>Arthropoda</taxon>
        <taxon>Hexapoda</taxon>
        <taxon>Insecta</taxon>
        <taxon>Pterygota</taxon>
        <taxon>Neoptera</taxon>
        <taxon>Endopterygota</taxon>
        <taxon>Lepidoptera</taxon>
        <taxon>Glossata</taxon>
        <taxon>Ditrysia</taxon>
        <taxon>Yponomeutoidea</taxon>
        <taxon>Plutellidae</taxon>
        <taxon>Plutella</taxon>
    </lineage>
</organism>
<dbReference type="PANTHER" id="PTHR21534:SF0">
    <property type="entry name" value="KATANIN-INTERACTING PROTEIN"/>
    <property type="match status" value="1"/>
</dbReference>
<evidence type="ECO:0000256" key="1">
    <source>
        <dbReference type="SAM" id="MobiDB-lite"/>
    </source>
</evidence>
<dbReference type="Proteomes" id="UP000653454">
    <property type="component" value="Unassembled WGS sequence"/>
</dbReference>
<feature type="region of interest" description="Disordered" evidence="1">
    <location>
        <begin position="398"/>
        <end position="427"/>
    </location>
</feature>
<dbReference type="InterPro" id="IPR027859">
    <property type="entry name" value="KATNIP_dom"/>
</dbReference>
<dbReference type="Pfam" id="PF14652">
    <property type="entry name" value="DUF4457"/>
    <property type="match status" value="2"/>
</dbReference>
<feature type="region of interest" description="Disordered" evidence="1">
    <location>
        <begin position="769"/>
        <end position="809"/>
    </location>
</feature>
<feature type="domain" description="KATNIP" evidence="2">
    <location>
        <begin position="190"/>
        <end position="255"/>
    </location>
</feature>
<evidence type="ECO:0000313" key="3">
    <source>
        <dbReference type="EMBL" id="CAG9112230.1"/>
    </source>
</evidence>
<keyword evidence="4" id="KW-1185">Reference proteome</keyword>
<dbReference type="AlphaFoldDB" id="A0A8S4E971"/>
<feature type="compositionally biased region" description="Polar residues" evidence="1">
    <location>
        <begin position="407"/>
        <end position="420"/>
    </location>
</feature>
<proteinExistence type="predicted"/>
<evidence type="ECO:0000259" key="2">
    <source>
        <dbReference type="Pfam" id="PF14652"/>
    </source>
</evidence>
<dbReference type="PANTHER" id="PTHR21534">
    <property type="entry name" value="KATANIN-INTERACTING PROTEIN"/>
    <property type="match status" value="1"/>
</dbReference>
<sequence length="809" mass="89037">MAELQHGFDYADNDGAMPSWLDDIITKKIKETHIKNGSSESSVTFDETNGLFGNMKLDNHRITRRTSLDTTMDLLKPQAHTIAHSAGTVRNNKSYGQTGRRKYNGRNKLDWSESEDSNNDFLTDLLPHYVTPRHRRPNALDKDFDDVILGSRYYEQKSQKKPSTKEAPILNIPSQNSLKKNAAKTNISKKTSSLSSVSNKNSHREKAKSEFIIPELPSGRLLEIKIYSNWGDKYLVGLNGIELFDSDGNPIPIEKVWSDADAGDAHGSPASSIADGVVRTRDDSHSWTAPVPRGVPLSLSVLLGKTSQLALLRIWNYNKSRIYSARGARLLQVRLDDRAVFHGEVARAGGELHGAIGSFGDTILFTKDPDILEAILLNDKNFQSLLKDNDPHSEFLKSIEHRPPTANDRTNLSPTAPESSDSGEKEQKYVAKKVRLTLMSNWGQKQLIGLTGIELYCNSTPLPIHRAYAYTSPPSAPHPGAGLLECRALFNGNNVTTEFDDMWCTACAPGQVCHVVMEMAEPVEITSIRIWNYNASMELSYLGARHVSLALDEEPLTSRPVLLRRAPGDSCYDHVQCVELCSVDDRLEDVADSDTTSMDRLVYGSGLLEAPTGFVLQLSIFSTWGDPYYVGLTGVELYAPSGRVIALSASNVCAYPASVNVLEAVSRDVRTPDKLIDGDNASLDGAHSWLAPILPATLNRVFFVFDVPVTVYGMKIWNYSKTPARGVKEFGVLLDDLLVCNGVLECAKKDEPPKAQWICLQNADVDLLTPTPSDSSQRMTTSGSAEGADPGARPHTSVNATRPLARKSH</sequence>
<feature type="domain" description="KATNIP" evidence="2">
    <location>
        <begin position="436"/>
        <end position="746"/>
    </location>
</feature>
<dbReference type="EMBL" id="CAJHNJ030000013">
    <property type="protein sequence ID" value="CAG9112230.1"/>
    <property type="molecule type" value="Genomic_DNA"/>
</dbReference>
<feature type="compositionally biased region" description="Polar residues" evidence="1">
    <location>
        <begin position="770"/>
        <end position="784"/>
    </location>
</feature>
<feature type="region of interest" description="Disordered" evidence="1">
    <location>
        <begin position="90"/>
        <end position="116"/>
    </location>
</feature>
<feature type="region of interest" description="Disordered" evidence="1">
    <location>
        <begin position="155"/>
        <end position="202"/>
    </location>
</feature>
<protein>
    <submittedName>
        <fullName evidence="3">(diamondback moth) hypothetical protein</fullName>
    </submittedName>
</protein>
<feature type="compositionally biased region" description="Low complexity" evidence="1">
    <location>
        <begin position="184"/>
        <end position="200"/>
    </location>
</feature>
<comment type="caution">
    <text evidence="3">The sequence shown here is derived from an EMBL/GenBank/DDBJ whole genome shotgun (WGS) entry which is preliminary data.</text>
</comment>
<gene>
    <name evidence="3" type="ORF">PLXY2_LOCUS4827</name>
</gene>
<evidence type="ECO:0000313" key="4">
    <source>
        <dbReference type="Proteomes" id="UP000653454"/>
    </source>
</evidence>
<dbReference type="InterPro" id="IPR026704">
    <property type="entry name" value="KATNIP"/>
</dbReference>
<reference evidence="3" key="1">
    <citation type="submission" date="2020-11" db="EMBL/GenBank/DDBJ databases">
        <authorList>
            <person name="Whiteford S."/>
        </authorList>
    </citation>
    <scope>NUCLEOTIDE SEQUENCE</scope>
</reference>